<name>A0A9D4BWU2_DREPO</name>
<feature type="transmembrane region" description="Helical" evidence="5">
    <location>
        <begin position="78"/>
        <end position="100"/>
    </location>
</feature>
<sequence length="199" mass="22831">MLILFKVLQSKKKTKSTVAPLHSQQQEIRDVKKSSKTAILFTLSIVFLVTTSPVSIYLIGEAYWIKDADDASMAKLGFWWAVVNMLMYTKNSINFLLYCLSGTKFRKELFRLINWKKGSRLNNENMPPGNVMRRRFDNKSRIPTARSSNSQNFRNGIAGNITNNELCNKKNTNLNYLHPNTAFKLHDTNACSMTTTTYM</sequence>
<dbReference type="SUPFAM" id="SSF81321">
    <property type="entry name" value="Family A G protein-coupled receptor-like"/>
    <property type="match status" value="1"/>
</dbReference>
<evidence type="ECO:0000256" key="2">
    <source>
        <dbReference type="ARBA" id="ARBA00023040"/>
    </source>
</evidence>
<keyword evidence="3" id="KW-0675">Receptor</keyword>
<reference evidence="6" key="1">
    <citation type="journal article" date="2019" name="bioRxiv">
        <title>The Genome of the Zebra Mussel, Dreissena polymorpha: A Resource for Invasive Species Research.</title>
        <authorList>
            <person name="McCartney M.A."/>
            <person name="Auch B."/>
            <person name="Kono T."/>
            <person name="Mallez S."/>
            <person name="Zhang Y."/>
            <person name="Obille A."/>
            <person name="Becker A."/>
            <person name="Abrahante J.E."/>
            <person name="Garbe J."/>
            <person name="Badalamenti J.P."/>
            <person name="Herman A."/>
            <person name="Mangelson H."/>
            <person name="Liachko I."/>
            <person name="Sullivan S."/>
            <person name="Sone E.D."/>
            <person name="Koren S."/>
            <person name="Silverstein K.A.T."/>
            <person name="Beckman K.B."/>
            <person name="Gohl D.M."/>
        </authorList>
    </citation>
    <scope>NUCLEOTIDE SEQUENCE</scope>
    <source>
        <strain evidence="6">Duluth1</strain>
        <tissue evidence="6">Whole animal</tissue>
    </source>
</reference>
<keyword evidence="4" id="KW-0807">Transducer</keyword>
<gene>
    <name evidence="6" type="ORF">DPMN_068725</name>
</gene>
<evidence type="ECO:0000313" key="6">
    <source>
        <dbReference type="EMBL" id="KAH3709263.1"/>
    </source>
</evidence>
<dbReference type="Proteomes" id="UP000828390">
    <property type="component" value="Unassembled WGS sequence"/>
</dbReference>
<keyword evidence="5" id="KW-0472">Membrane</keyword>
<dbReference type="AlphaFoldDB" id="A0A9D4BWU2"/>
<keyword evidence="2" id="KW-0297">G-protein coupled receptor</keyword>
<proteinExistence type="predicted"/>
<accession>A0A9D4BWU2</accession>
<keyword evidence="5" id="KW-0812">Transmembrane</keyword>
<dbReference type="Gene3D" id="1.20.1070.10">
    <property type="entry name" value="Rhodopsin 7-helix transmembrane proteins"/>
    <property type="match status" value="1"/>
</dbReference>
<organism evidence="6 7">
    <name type="scientific">Dreissena polymorpha</name>
    <name type="common">Zebra mussel</name>
    <name type="synonym">Mytilus polymorpha</name>
    <dbReference type="NCBI Taxonomy" id="45954"/>
    <lineage>
        <taxon>Eukaryota</taxon>
        <taxon>Metazoa</taxon>
        <taxon>Spiralia</taxon>
        <taxon>Lophotrochozoa</taxon>
        <taxon>Mollusca</taxon>
        <taxon>Bivalvia</taxon>
        <taxon>Autobranchia</taxon>
        <taxon>Heteroconchia</taxon>
        <taxon>Euheterodonta</taxon>
        <taxon>Imparidentia</taxon>
        <taxon>Neoheterodontei</taxon>
        <taxon>Myida</taxon>
        <taxon>Dreissenoidea</taxon>
        <taxon>Dreissenidae</taxon>
        <taxon>Dreissena</taxon>
    </lineage>
</organism>
<reference evidence="6" key="2">
    <citation type="submission" date="2020-11" db="EMBL/GenBank/DDBJ databases">
        <authorList>
            <person name="McCartney M.A."/>
            <person name="Auch B."/>
            <person name="Kono T."/>
            <person name="Mallez S."/>
            <person name="Becker A."/>
            <person name="Gohl D.M."/>
            <person name="Silverstein K.A.T."/>
            <person name="Koren S."/>
            <person name="Bechman K.B."/>
            <person name="Herman A."/>
            <person name="Abrahante J.E."/>
            <person name="Garbe J."/>
        </authorList>
    </citation>
    <scope>NUCLEOTIDE SEQUENCE</scope>
    <source>
        <strain evidence="6">Duluth1</strain>
        <tissue evidence="6">Whole animal</tissue>
    </source>
</reference>
<keyword evidence="5" id="KW-1133">Transmembrane helix</keyword>
<dbReference type="PANTHER" id="PTHR24243">
    <property type="entry name" value="G-PROTEIN COUPLED RECEPTOR"/>
    <property type="match status" value="1"/>
</dbReference>
<keyword evidence="7" id="KW-1185">Reference proteome</keyword>
<evidence type="ECO:0000256" key="3">
    <source>
        <dbReference type="ARBA" id="ARBA00023170"/>
    </source>
</evidence>
<comment type="subcellular location">
    <subcellularLocation>
        <location evidence="1">Membrane</location>
        <topology evidence="1">Multi-pass membrane protein</topology>
    </subcellularLocation>
</comment>
<evidence type="ECO:0000256" key="1">
    <source>
        <dbReference type="ARBA" id="ARBA00004141"/>
    </source>
</evidence>
<evidence type="ECO:0000313" key="7">
    <source>
        <dbReference type="Proteomes" id="UP000828390"/>
    </source>
</evidence>
<dbReference type="EMBL" id="JAIWYP010000014">
    <property type="protein sequence ID" value="KAH3709263.1"/>
    <property type="molecule type" value="Genomic_DNA"/>
</dbReference>
<evidence type="ECO:0000256" key="4">
    <source>
        <dbReference type="ARBA" id="ARBA00023224"/>
    </source>
</evidence>
<protein>
    <recommendedName>
        <fullName evidence="8">G-protein coupled receptors family 1 profile domain-containing protein</fullName>
    </recommendedName>
</protein>
<feature type="transmembrane region" description="Helical" evidence="5">
    <location>
        <begin position="38"/>
        <end position="58"/>
    </location>
</feature>
<dbReference type="PANTHER" id="PTHR24243:SF230">
    <property type="entry name" value="G-PROTEIN COUPLED RECEPTORS FAMILY 1 PROFILE DOMAIN-CONTAINING PROTEIN"/>
    <property type="match status" value="1"/>
</dbReference>
<evidence type="ECO:0008006" key="8">
    <source>
        <dbReference type="Google" id="ProtNLM"/>
    </source>
</evidence>
<dbReference type="GO" id="GO:0004930">
    <property type="term" value="F:G protein-coupled receptor activity"/>
    <property type="evidence" value="ECO:0007669"/>
    <property type="project" value="UniProtKB-KW"/>
</dbReference>
<comment type="caution">
    <text evidence="6">The sequence shown here is derived from an EMBL/GenBank/DDBJ whole genome shotgun (WGS) entry which is preliminary data.</text>
</comment>
<dbReference type="GO" id="GO:0005886">
    <property type="term" value="C:plasma membrane"/>
    <property type="evidence" value="ECO:0007669"/>
    <property type="project" value="TreeGrafter"/>
</dbReference>
<evidence type="ECO:0000256" key="5">
    <source>
        <dbReference type="SAM" id="Phobius"/>
    </source>
</evidence>